<protein>
    <recommendedName>
        <fullName evidence="4">FeoB-associated Cys-rich membrane protein</fullName>
    </recommendedName>
</protein>
<evidence type="ECO:0000256" key="1">
    <source>
        <dbReference type="SAM" id="Phobius"/>
    </source>
</evidence>
<sequence length="63" mass="6363">MGQDIIVGLIVAVCAGIVVWRLVRRLRGGGGCGCSGGSHAAGECSGCEGCALVEQCKAKSKRK</sequence>
<organism evidence="2 3">
    <name type="scientific">Candidatus Rikenella faecigallinarum</name>
    <dbReference type="NCBI Taxonomy" id="2838745"/>
    <lineage>
        <taxon>Bacteria</taxon>
        <taxon>Pseudomonadati</taxon>
        <taxon>Bacteroidota</taxon>
        <taxon>Bacteroidia</taxon>
        <taxon>Bacteroidales</taxon>
        <taxon>Rikenellaceae</taxon>
        <taxon>Rikenella</taxon>
    </lineage>
</organism>
<gene>
    <name evidence="2" type="ORF">H9888_06845</name>
</gene>
<keyword evidence="1" id="KW-1133">Transmembrane helix</keyword>
<comment type="caution">
    <text evidence="2">The sequence shown here is derived from an EMBL/GenBank/DDBJ whole genome shotgun (WGS) entry which is preliminary data.</text>
</comment>
<dbReference type="AlphaFoldDB" id="A0A9D1QDI3"/>
<evidence type="ECO:0008006" key="4">
    <source>
        <dbReference type="Google" id="ProtNLM"/>
    </source>
</evidence>
<keyword evidence="1" id="KW-0812">Transmembrane</keyword>
<keyword evidence="1" id="KW-0472">Membrane</keyword>
<proteinExistence type="predicted"/>
<reference evidence="2" key="2">
    <citation type="submission" date="2021-04" db="EMBL/GenBank/DDBJ databases">
        <authorList>
            <person name="Gilroy R."/>
        </authorList>
    </citation>
    <scope>NUCLEOTIDE SEQUENCE</scope>
    <source>
        <strain evidence="2">ChiBcec15-1070</strain>
    </source>
</reference>
<feature type="transmembrane region" description="Helical" evidence="1">
    <location>
        <begin position="6"/>
        <end position="23"/>
    </location>
</feature>
<name>A0A9D1QDI3_9BACT</name>
<evidence type="ECO:0000313" key="3">
    <source>
        <dbReference type="Proteomes" id="UP000823926"/>
    </source>
</evidence>
<evidence type="ECO:0000313" key="2">
    <source>
        <dbReference type="EMBL" id="HIW11197.1"/>
    </source>
</evidence>
<dbReference type="EMBL" id="DXHL01000032">
    <property type="protein sequence ID" value="HIW11197.1"/>
    <property type="molecule type" value="Genomic_DNA"/>
</dbReference>
<dbReference type="Proteomes" id="UP000823926">
    <property type="component" value="Unassembled WGS sequence"/>
</dbReference>
<accession>A0A9D1QDI3</accession>
<reference evidence="2" key="1">
    <citation type="journal article" date="2021" name="PeerJ">
        <title>Extensive microbial diversity within the chicken gut microbiome revealed by metagenomics and culture.</title>
        <authorList>
            <person name="Gilroy R."/>
            <person name="Ravi A."/>
            <person name="Getino M."/>
            <person name="Pursley I."/>
            <person name="Horton D.L."/>
            <person name="Alikhan N.F."/>
            <person name="Baker D."/>
            <person name="Gharbi K."/>
            <person name="Hall N."/>
            <person name="Watson M."/>
            <person name="Adriaenssens E.M."/>
            <person name="Foster-Nyarko E."/>
            <person name="Jarju S."/>
            <person name="Secka A."/>
            <person name="Antonio M."/>
            <person name="Oren A."/>
            <person name="Chaudhuri R.R."/>
            <person name="La Ragione R."/>
            <person name="Hildebrand F."/>
            <person name="Pallen M.J."/>
        </authorList>
    </citation>
    <scope>NUCLEOTIDE SEQUENCE</scope>
    <source>
        <strain evidence="2">ChiBcec15-1070</strain>
    </source>
</reference>